<organism evidence="14 15">
    <name type="scientific">Acinetobacter pittii</name>
    <name type="common">Acinetobacter genomosp. 3</name>
    <dbReference type="NCBI Taxonomy" id="48296"/>
    <lineage>
        <taxon>Bacteria</taxon>
        <taxon>Pseudomonadati</taxon>
        <taxon>Pseudomonadota</taxon>
        <taxon>Gammaproteobacteria</taxon>
        <taxon>Moraxellales</taxon>
        <taxon>Moraxellaceae</taxon>
        <taxon>Acinetobacter</taxon>
        <taxon>Acinetobacter calcoaceticus/baumannii complex</taxon>
    </lineage>
</organism>
<comment type="similarity">
    <text evidence="2 10 11">Belongs to the TonB-dependent receptor family.</text>
</comment>
<dbReference type="InterPro" id="IPR012910">
    <property type="entry name" value="Plug_dom"/>
</dbReference>
<dbReference type="GO" id="GO:0009279">
    <property type="term" value="C:cell outer membrane"/>
    <property type="evidence" value="ECO:0007669"/>
    <property type="project" value="UniProtKB-SubCell"/>
</dbReference>
<dbReference type="PROSITE" id="PS52016">
    <property type="entry name" value="TONB_DEPENDENT_REC_3"/>
    <property type="match status" value="1"/>
</dbReference>
<proteinExistence type="inferred from homology"/>
<evidence type="ECO:0000256" key="10">
    <source>
        <dbReference type="PROSITE-ProRule" id="PRU01360"/>
    </source>
</evidence>
<dbReference type="NCBIfam" id="TIGR01783">
    <property type="entry name" value="TonB-siderophor"/>
    <property type="match status" value="1"/>
</dbReference>
<dbReference type="PANTHER" id="PTHR32552">
    <property type="entry name" value="FERRICHROME IRON RECEPTOR-RELATED"/>
    <property type="match status" value="1"/>
</dbReference>
<evidence type="ECO:0000256" key="6">
    <source>
        <dbReference type="ARBA" id="ARBA00023077"/>
    </source>
</evidence>
<gene>
    <name evidence="14" type="ORF">G8E09_16095</name>
</gene>
<dbReference type="AlphaFoldDB" id="A0A1S8XD83"/>
<keyword evidence="3 10" id="KW-0813">Transport</keyword>
<accession>A0A1S8XD83</accession>
<dbReference type="InterPro" id="IPR037066">
    <property type="entry name" value="Plug_dom_sf"/>
</dbReference>
<dbReference type="InterPro" id="IPR010105">
    <property type="entry name" value="TonB_sidphr_rcpt"/>
</dbReference>
<evidence type="ECO:0000313" key="14">
    <source>
        <dbReference type="EMBL" id="QIT19103.1"/>
    </source>
</evidence>
<evidence type="ECO:0000313" key="15">
    <source>
        <dbReference type="Proteomes" id="UP000501692"/>
    </source>
</evidence>
<feature type="domain" description="TonB-dependent receptor-like beta-barrel" evidence="12">
    <location>
        <begin position="270"/>
        <end position="704"/>
    </location>
</feature>
<evidence type="ECO:0000256" key="2">
    <source>
        <dbReference type="ARBA" id="ARBA00009810"/>
    </source>
</evidence>
<dbReference type="GO" id="GO:0038023">
    <property type="term" value="F:signaling receptor activity"/>
    <property type="evidence" value="ECO:0007669"/>
    <property type="project" value="InterPro"/>
</dbReference>
<keyword evidence="5 10" id="KW-0812">Transmembrane</keyword>
<keyword evidence="6 11" id="KW-0798">TonB box</keyword>
<dbReference type="Gene3D" id="2.170.130.10">
    <property type="entry name" value="TonB-dependent receptor, plug domain"/>
    <property type="match status" value="1"/>
</dbReference>
<dbReference type="InterPro" id="IPR036942">
    <property type="entry name" value="Beta-barrel_TonB_sf"/>
</dbReference>
<comment type="subcellular location">
    <subcellularLocation>
        <location evidence="1 10">Cell outer membrane</location>
        <topology evidence="1 10">Multi-pass membrane protein</topology>
    </subcellularLocation>
</comment>
<evidence type="ECO:0000256" key="11">
    <source>
        <dbReference type="RuleBase" id="RU003357"/>
    </source>
</evidence>
<dbReference type="EMBL" id="CP049806">
    <property type="protein sequence ID" value="QIT19103.1"/>
    <property type="molecule type" value="Genomic_DNA"/>
</dbReference>
<sequence>MIFYQLTSFKNYQILSKTQSITGSVLILSFLSSTSFAESMLSSEVTSLPTIKISAEQDQDLVKQGYLTTKISQVGPWEGRSLLDVPYSIQIANSDLIKNLQASASPDEIYRVNPVIQMTRSQFENDQPTYMSRGFKVSTVYRDGLPGDQYGHGTTMEDTERLEMLNGLSGFLYGPANVGGMVNYVSKRSTDTPYNEIQLASLGGKSWYTHADFGGKFDEGKTFGYRLNLAKQGGETAIDRLEVEKEFASLSLDWAPTDRVSLQVDAMKRDYDVNGNTADWKFADGVNRLAANQLSNDHSWGQPWMNNHYESEKYGANLKWSITDDIALRASYLESKSDRETQSATNTMIDNEHFNQKVSRIYVDGEDRLTSQQRDKSSAAYIDFKFNTGPVEHTLTAGLQNIQTIQKRYPREAAEVEYKNLNINQPIVQPAPVGLTVERGEITKRSHNESRSWLVGDDIRLNEQWSALLGIAYVEMKNKISGNETSQASPNISIIYKPWDTLTTYATYIEALENGGTAPDRANGLTVINAGQTFDPLRSKQIELGAKYQWNDQISFNTAIYRIDKGLQYSQAINANQAEYVQDGREIHQGIELSATGKITNNWSVIAGYTWVDAEVEKQKQNPDLEGKHPIEVAENIFKVYAEYQLPQIENLSVSAGLNYTGERFADNLNTDRLPSFTLMNLGARYQFNLEQYPVTLRLNINNVLDKKYWANATVLGDPRTTLVSATFRF</sequence>
<dbReference type="Pfam" id="PF07715">
    <property type="entry name" value="Plug"/>
    <property type="match status" value="1"/>
</dbReference>
<evidence type="ECO:0000259" key="13">
    <source>
        <dbReference type="Pfam" id="PF07715"/>
    </source>
</evidence>
<reference evidence="14 15" key="1">
    <citation type="submission" date="2020-03" db="EMBL/GenBank/DDBJ databases">
        <authorList>
            <person name="Zhang L."/>
            <person name="Han X."/>
            <person name="Chen Y."/>
            <person name="Yu Y."/>
        </authorList>
    </citation>
    <scope>NUCLEOTIDE SEQUENCE [LARGE SCALE GENOMIC DNA]</scope>
    <source>
        <strain evidence="14 15">A1254</strain>
    </source>
</reference>
<dbReference type="GO" id="GO:0015344">
    <property type="term" value="F:siderophore uptake transmembrane transporter activity"/>
    <property type="evidence" value="ECO:0007669"/>
    <property type="project" value="TreeGrafter"/>
</dbReference>
<evidence type="ECO:0000259" key="12">
    <source>
        <dbReference type="Pfam" id="PF00593"/>
    </source>
</evidence>
<evidence type="ECO:0000256" key="1">
    <source>
        <dbReference type="ARBA" id="ARBA00004571"/>
    </source>
</evidence>
<evidence type="ECO:0000256" key="5">
    <source>
        <dbReference type="ARBA" id="ARBA00022692"/>
    </source>
</evidence>
<keyword evidence="4 10" id="KW-1134">Transmembrane beta strand</keyword>
<dbReference type="CDD" id="cd01347">
    <property type="entry name" value="ligand_gated_channel"/>
    <property type="match status" value="1"/>
</dbReference>
<feature type="domain" description="TonB-dependent receptor plug" evidence="13">
    <location>
        <begin position="82"/>
        <end position="180"/>
    </location>
</feature>
<dbReference type="Pfam" id="PF00593">
    <property type="entry name" value="TonB_dep_Rec_b-barrel"/>
    <property type="match status" value="1"/>
</dbReference>
<evidence type="ECO:0000256" key="8">
    <source>
        <dbReference type="ARBA" id="ARBA00023170"/>
    </source>
</evidence>
<dbReference type="InterPro" id="IPR000531">
    <property type="entry name" value="Beta-barrel_TonB"/>
</dbReference>
<name>A0A1S8XD83_ACIPI</name>
<dbReference type="Proteomes" id="UP000501692">
    <property type="component" value="Chromosome"/>
</dbReference>
<dbReference type="PANTHER" id="PTHR32552:SF82">
    <property type="entry name" value="FCUA PROTEIN"/>
    <property type="match status" value="1"/>
</dbReference>
<evidence type="ECO:0000256" key="4">
    <source>
        <dbReference type="ARBA" id="ARBA00022452"/>
    </source>
</evidence>
<evidence type="ECO:0000256" key="3">
    <source>
        <dbReference type="ARBA" id="ARBA00022448"/>
    </source>
</evidence>
<dbReference type="InterPro" id="IPR039426">
    <property type="entry name" value="TonB-dep_rcpt-like"/>
</dbReference>
<keyword evidence="9 10" id="KW-0998">Cell outer membrane</keyword>
<dbReference type="GO" id="GO:0015891">
    <property type="term" value="P:siderophore transport"/>
    <property type="evidence" value="ECO:0007669"/>
    <property type="project" value="InterPro"/>
</dbReference>
<dbReference type="Gene3D" id="2.40.170.20">
    <property type="entry name" value="TonB-dependent receptor, beta-barrel domain"/>
    <property type="match status" value="1"/>
</dbReference>
<protein>
    <submittedName>
        <fullName evidence="14">TonB-dependent siderophore receptor</fullName>
    </submittedName>
</protein>
<dbReference type="SUPFAM" id="SSF56935">
    <property type="entry name" value="Porins"/>
    <property type="match status" value="1"/>
</dbReference>
<keyword evidence="7 10" id="KW-0472">Membrane</keyword>
<evidence type="ECO:0000256" key="7">
    <source>
        <dbReference type="ARBA" id="ARBA00023136"/>
    </source>
</evidence>
<evidence type="ECO:0000256" key="9">
    <source>
        <dbReference type="ARBA" id="ARBA00023237"/>
    </source>
</evidence>
<keyword evidence="8 14" id="KW-0675">Receptor</keyword>